<dbReference type="KEGG" id="bbae:FRD01_20040"/>
<accession>A0A5B8XZJ1</accession>
<evidence type="ECO:0000313" key="1">
    <source>
        <dbReference type="EMBL" id="QED29483.1"/>
    </source>
</evidence>
<protein>
    <submittedName>
        <fullName evidence="1">Uncharacterized protein</fullName>
    </submittedName>
</protein>
<evidence type="ECO:0000313" key="2">
    <source>
        <dbReference type="Proteomes" id="UP000321595"/>
    </source>
</evidence>
<dbReference type="AlphaFoldDB" id="A0A5B8XZJ1"/>
<gene>
    <name evidence="1" type="ORF">FRD01_20040</name>
</gene>
<dbReference type="Proteomes" id="UP000321595">
    <property type="component" value="Chromosome"/>
</dbReference>
<sequence length="144" mass="16164">MSVIEIGPERRRRRSSNTYEAIRLQLDYIAKTQNLRNFTLGDNRGLTLAHSGEGFEAEILAAYAPLLAKCLDRQKRAQIFERLQHFVPTASEQSLQIRTFAVDGEVLHLAVLAENTVKHTDLYRAATGVRRILDQGTSQARAAS</sequence>
<keyword evidence="2" id="KW-1185">Reference proteome</keyword>
<reference evidence="1 2" key="1">
    <citation type="submission" date="2019-08" db="EMBL/GenBank/DDBJ databases">
        <authorList>
            <person name="Liang Q."/>
        </authorList>
    </citation>
    <scope>NUCLEOTIDE SEQUENCE [LARGE SCALE GENOMIC DNA]</scope>
    <source>
        <strain evidence="1 2">V1718</strain>
    </source>
</reference>
<name>A0A5B8XZJ1_9DELT</name>
<dbReference type="EMBL" id="CP042467">
    <property type="protein sequence ID" value="QED29483.1"/>
    <property type="molecule type" value="Genomic_DNA"/>
</dbReference>
<dbReference type="RefSeq" id="WP_146962716.1">
    <property type="nucleotide sequence ID" value="NZ_CP042467.1"/>
</dbReference>
<dbReference type="OrthoDB" id="5508376at2"/>
<organism evidence="1 2">
    <name type="scientific">Microvenator marinus</name>
    <dbReference type="NCBI Taxonomy" id="2600177"/>
    <lineage>
        <taxon>Bacteria</taxon>
        <taxon>Deltaproteobacteria</taxon>
        <taxon>Bradymonadales</taxon>
        <taxon>Microvenatoraceae</taxon>
        <taxon>Microvenator</taxon>
    </lineage>
</organism>
<proteinExistence type="predicted"/>